<keyword evidence="2 4" id="KW-0863">Zinc-finger</keyword>
<dbReference type="PROSITE" id="PS50103">
    <property type="entry name" value="ZF_C3H1"/>
    <property type="match status" value="3"/>
</dbReference>
<gene>
    <name evidence="7" type="ORF">FOL47_009187</name>
</gene>
<dbReference type="Pfam" id="PF00642">
    <property type="entry name" value="zf-CCCH"/>
    <property type="match status" value="3"/>
</dbReference>
<dbReference type="InterPro" id="IPR039136">
    <property type="entry name" value="NUFIP1-like"/>
</dbReference>
<dbReference type="AlphaFoldDB" id="A0A7J6L9Z1"/>
<name>A0A7J6L9Z1_PERCH</name>
<keyword evidence="1 4" id="KW-0479">Metal-binding</keyword>
<feature type="domain" description="C3H1-type" evidence="6">
    <location>
        <begin position="742"/>
        <end position="770"/>
    </location>
</feature>
<dbReference type="GO" id="GO:0005634">
    <property type="term" value="C:nucleus"/>
    <property type="evidence" value="ECO:0007669"/>
    <property type="project" value="TreeGrafter"/>
</dbReference>
<feature type="domain" description="C3H1-type" evidence="6">
    <location>
        <begin position="304"/>
        <end position="330"/>
    </location>
</feature>
<dbReference type="InterPro" id="IPR036855">
    <property type="entry name" value="Znf_CCCH_sf"/>
</dbReference>
<dbReference type="Proteomes" id="UP000591131">
    <property type="component" value="Unassembled WGS sequence"/>
</dbReference>
<dbReference type="GO" id="GO:0003723">
    <property type="term" value="F:RNA binding"/>
    <property type="evidence" value="ECO:0007669"/>
    <property type="project" value="InterPro"/>
</dbReference>
<dbReference type="SUPFAM" id="SSF90229">
    <property type="entry name" value="CCCH zinc finger"/>
    <property type="match status" value="3"/>
</dbReference>
<dbReference type="GO" id="GO:0000492">
    <property type="term" value="P:box C/D snoRNP assembly"/>
    <property type="evidence" value="ECO:0007669"/>
    <property type="project" value="TreeGrafter"/>
</dbReference>
<evidence type="ECO:0000256" key="1">
    <source>
        <dbReference type="ARBA" id="ARBA00022723"/>
    </source>
</evidence>
<feature type="compositionally biased region" description="Basic and acidic residues" evidence="5">
    <location>
        <begin position="684"/>
        <end position="693"/>
    </location>
</feature>
<evidence type="ECO:0000256" key="2">
    <source>
        <dbReference type="ARBA" id="ARBA00022771"/>
    </source>
</evidence>
<sequence>MRSDRDFLSSYKQLAVVIKGCQCHMGDPQSSSSAYDATQWSSTWGGDQWYGGNGGGGGWSNTGQWGNWNDEWYGGWSGKGIPYNNQWNNGGDWWPTSKGQTDPSWGKGYDGKGKGWGSKGGGYNGSWNGDKIGKGKGKGKGKRRMGEVANNDHWGHHSPAAKKGRFSMDSTDEPPKSEFYCKPCGKDLFTADALDEHVLTFHVTCPHPGCDYSARPDLVAAHKLSHCLVTTAEGKSESLTASQAETEAWLARRKKNFPSKDKSDTPKDPTDASEMCTLERAIRASMRENRERKKKERAERAAKFAERRVCTHFAKFGKCKYGDACHFEHVQPKKGICRFFQEKGYCRHGDNCKFNHVKQKPQEQQESMKEQLIRRLMRDDIERYNATVLQCLRFFVTENFFDEKTNDETVADEDGCAVESESDNDTDDDYLSDDEDDTVYLCRCSLLSPMDAFQAARAAYLRGRGHSSHDGDGMAHKGGLTSAGNGLLLMEVVDGVVKVVEDILTIGMKARNGLGMGQEEDPLQVDQTGGSPPLPPRGGRGLFWEDALGTLPKDSQFYCEPCEMDLCTAEALDKHKLTYHVKCPQPGCDYSAPPYMVESHKWTHMDKSEGDGVASFPQPEETRVWLEERRKNFPGATKKRQSEMVAVESLKEVSESSSDSSDEEDSEDTVVTSSDDQSDGNVEEGLKEHEKGKSKGGVDPSLTDDGNEVSTPAAAAAGAAAAASIGVIKAPSEEENGQKVTKPKHGMCRFFLERGRCRHGDNCKYKHVRLTRQNKKKKPNHKQLVDQLKTFLAEEDAEEESESESDSDSDEAT</sequence>
<feature type="compositionally biased region" description="Low complexity" evidence="5">
    <location>
        <begin position="713"/>
        <end position="723"/>
    </location>
</feature>
<feature type="compositionally biased region" description="Acidic residues" evidence="5">
    <location>
        <begin position="793"/>
        <end position="813"/>
    </location>
</feature>
<feature type="domain" description="C3H1-type" evidence="6">
    <location>
        <begin position="331"/>
        <end position="359"/>
    </location>
</feature>
<dbReference type="OrthoDB" id="273070at2759"/>
<protein>
    <recommendedName>
        <fullName evidence="6">C3H1-type domain-containing protein</fullName>
    </recommendedName>
</protein>
<feature type="zinc finger region" description="C3H1-type" evidence="4">
    <location>
        <begin position="742"/>
        <end position="770"/>
    </location>
</feature>
<dbReference type="PANTHER" id="PTHR13309">
    <property type="entry name" value="NUCLEAR FRAGILE X MENTAL RETARDATION PROTEIN INTERACTING PROTEIN 1"/>
    <property type="match status" value="1"/>
</dbReference>
<dbReference type="GO" id="GO:0008270">
    <property type="term" value="F:zinc ion binding"/>
    <property type="evidence" value="ECO:0007669"/>
    <property type="project" value="UniProtKB-KW"/>
</dbReference>
<feature type="compositionally biased region" description="Basic residues" evidence="5">
    <location>
        <begin position="134"/>
        <end position="143"/>
    </location>
</feature>
<feature type="region of interest" description="Disordered" evidence="5">
    <location>
        <begin position="251"/>
        <end position="273"/>
    </location>
</feature>
<feature type="compositionally biased region" description="Basic and acidic residues" evidence="5">
    <location>
        <begin position="258"/>
        <end position="270"/>
    </location>
</feature>
<keyword evidence="8" id="KW-1185">Reference proteome</keyword>
<evidence type="ECO:0000256" key="4">
    <source>
        <dbReference type="PROSITE-ProRule" id="PRU00723"/>
    </source>
</evidence>
<proteinExistence type="predicted"/>
<dbReference type="PANTHER" id="PTHR13309:SF0">
    <property type="entry name" value="FMR1-INTERACTING PROTEIN NUFIP1"/>
    <property type="match status" value="1"/>
</dbReference>
<evidence type="ECO:0000313" key="8">
    <source>
        <dbReference type="Proteomes" id="UP000591131"/>
    </source>
</evidence>
<feature type="zinc finger region" description="C3H1-type" evidence="4">
    <location>
        <begin position="304"/>
        <end position="330"/>
    </location>
</feature>
<evidence type="ECO:0000256" key="3">
    <source>
        <dbReference type="ARBA" id="ARBA00022833"/>
    </source>
</evidence>
<feature type="region of interest" description="Disordered" evidence="5">
    <location>
        <begin position="120"/>
        <end position="173"/>
    </location>
</feature>
<feature type="compositionally biased region" description="Basic residues" evidence="5">
    <location>
        <begin position="772"/>
        <end position="781"/>
    </location>
</feature>
<keyword evidence="3 4" id="KW-0862">Zinc</keyword>
<dbReference type="InterPro" id="IPR013087">
    <property type="entry name" value="Znf_C2H2_type"/>
</dbReference>
<evidence type="ECO:0000259" key="6">
    <source>
        <dbReference type="PROSITE" id="PS50103"/>
    </source>
</evidence>
<feature type="region of interest" description="Disordered" evidence="5">
    <location>
        <begin position="772"/>
        <end position="813"/>
    </location>
</feature>
<dbReference type="Gene3D" id="4.10.1000.10">
    <property type="entry name" value="Zinc finger, CCCH-type"/>
    <property type="match status" value="2"/>
</dbReference>
<dbReference type="PROSITE" id="PS00028">
    <property type="entry name" value="ZINC_FINGER_C2H2_1"/>
    <property type="match status" value="2"/>
</dbReference>
<dbReference type="EMBL" id="JAAPAO010000622">
    <property type="protein sequence ID" value="KAF4656038.1"/>
    <property type="molecule type" value="Genomic_DNA"/>
</dbReference>
<accession>A0A7J6L9Z1</accession>
<feature type="region of interest" description="Disordered" evidence="5">
    <location>
        <begin position="634"/>
        <end position="723"/>
    </location>
</feature>
<evidence type="ECO:0000256" key="5">
    <source>
        <dbReference type="SAM" id="MobiDB-lite"/>
    </source>
</evidence>
<dbReference type="SMART" id="SM00355">
    <property type="entry name" value="ZnF_C2H2"/>
    <property type="match status" value="3"/>
</dbReference>
<feature type="region of interest" description="Disordered" evidence="5">
    <location>
        <begin position="515"/>
        <end position="536"/>
    </location>
</feature>
<feature type="zinc finger region" description="C3H1-type" evidence="4">
    <location>
        <begin position="331"/>
        <end position="359"/>
    </location>
</feature>
<comment type="caution">
    <text evidence="7">The sequence shown here is derived from an EMBL/GenBank/DDBJ whole genome shotgun (WGS) entry which is preliminary data.</text>
</comment>
<reference evidence="7 8" key="1">
    <citation type="submission" date="2020-04" db="EMBL/GenBank/DDBJ databases">
        <title>Perkinsus chesapeaki whole genome sequence.</title>
        <authorList>
            <person name="Bogema D.R."/>
        </authorList>
    </citation>
    <scope>NUCLEOTIDE SEQUENCE [LARGE SCALE GENOMIC DNA]</scope>
    <source>
        <strain evidence="7">ATCC PRA-425</strain>
    </source>
</reference>
<dbReference type="SMART" id="SM00356">
    <property type="entry name" value="ZnF_C3H1"/>
    <property type="match status" value="3"/>
</dbReference>
<organism evidence="7 8">
    <name type="scientific">Perkinsus chesapeaki</name>
    <name type="common">Clam parasite</name>
    <name type="synonym">Perkinsus andrewsi</name>
    <dbReference type="NCBI Taxonomy" id="330153"/>
    <lineage>
        <taxon>Eukaryota</taxon>
        <taxon>Sar</taxon>
        <taxon>Alveolata</taxon>
        <taxon>Perkinsozoa</taxon>
        <taxon>Perkinsea</taxon>
        <taxon>Perkinsida</taxon>
        <taxon>Perkinsidae</taxon>
        <taxon>Perkinsus</taxon>
    </lineage>
</organism>
<dbReference type="InterPro" id="IPR000571">
    <property type="entry name" value="Znf_CCCH"/>
</dbReference>
<evidence type="ECO:0000313" key="7">
    <source>
        <dbReference type="EMBL" id="KAF4656038.1"/>
    </source>
</evidence>